<accession>A0ABX8UQF8</accession>
<sequence>MNVADLEGPLLDYWVARVAQLPKPRVDDGFCWIEEPACDGDPAGALEAAFAPSTDWTHGGPVIERALICIGYSEAHAWGAGPTGEAPHFRAYGATPLIAAMRFYVANRFGSEVPDEEQPAQPAAD</sequence>
<dbReference type="InterPro" id="IPR019701">
    <property type="entry name" value="Phage_P22_NinX"/>
</dbReference>
<name>A0ABX8UQF8_9BURK</name>
<proteinExistence type="predicted"/>
<gene>
    <name evidence="1" type="ORF">KZJ38_09765</name>
</gene>
<dbReference type="Proteomes" id="UP000826462">
    <property type="component" value="Chromosome 1"/>
</dbReference>
<protein>
    <submittedName>
        <fullName evidence="1">DUF2591 domain-containing protein</fullName>
    </submittedName>
</protein>
<evidence type="ECO:0000313" key="2">
    <source>
        <dbReference type="Proteomes" id="UP000826462"/>
    </source>
</evidence>
<evidence type="ECO:0000313" key="1">
    <source>
        <dbReference type="EMBL" id="QYD70537.1"/>
    </source>
</evidence>
<dbReference type="RefSeq" id="WP_219799849.1">
    <property type="nucleotide sequence ID" value="NZ_CP080095.1"/>
</dbReference>
<keyword evidence="2" id="KW-1185">Reference proteome</keyword>
<reference evidence="1 2" key="1">
    <citation type="submission" date="2021-07" db="EMBL/GenBank/DDBJ databases">
        <title>Paraburkholderia edwinii protects Aspergillus sp. from phenazines by acting as a toxin sponge.</title>
        <authorList>
            <person name="Dahlstrom K.M."/>
            <person name="Newman D.K."/>
        </authorList>
    </citation>
    <scope>NUCLEOTIDE SEQUENCE [LARGE SCALE GENOMIC DNA]</scope>
    <source>
        <strain evidence="1 2">Pe01</strain>
    </source>
</reference>
<dbReference type="EMBL" id="CP080095">
    <property type="protein sequence ID" value="QYD70537.1"/>
    <property type="molecule type" value="Genomic_DNA"/>
</dbReference>
<organism evidence="1 2">
    <name type="scientific">Paraburkholderia edwinii</name>
    <dbReference type="NCBI Taxonomy" id="2861782"/>
    <lineage>
        <taxon>Bacteria</taxon>
        <taxon>Pseudomonadati</taxon>
        <taxon>Pseudomonadota</taxon>
        <taxon>Betaproteobacteria</taxon>
        <taxon>Burkholderiales</taxon>
        <taxon>Burkholderiaceae</taxon>
        <taxon>Paraburkholderia</taxon>
    </lineage>
</organism>
<dbReference type="Pfam" id="PF10765">
    <property type="entry name" value="Phage_P22_NinX"/>
    <property type="match status" value="1"/>
</dbReference>